<dbReference type="InterPro" id="IPR036390">
    <property type="entry name" value="WH_DNA-bd_sf"/>
</dbReference>
<dbReference type="AlphaFoldDB" id="A0A0C1UAN6"/>
<evidence type="ECO:0000313" key="6">
    <source>
        <dbReference type="Proteomes" id="UP000031366"/>
    </source>
</evidence>
<evidence type="ECO:0000259" key="4">
    <source>
        <dbReference type="PROSITE" id="PS50949"/>
    </source>
</evidence>
<dbReference type="EMBL" id="AYSO01000020">
    <property type="protein sequence ID" value="KIE44630.1"/>
    <property type="molecule type" value="Genomic_DNA"/>
</dbReference>
<keyword evidence="6" id="KW-1185">Reference proteome</keyword>
<keyword evidence="3" id="KW-0804">Transcription</keyword>
<keyword evidence="2" id="KW-0238">DNA-binding</keyword>
<dbReference type="PANTHER" id="PTHR43537">
    <property type="entry name" value="TRANSCRIPTIONAL REGULATOR, GNTR FAMILY"/>
    <property type="match status" value="1"/>
</dbReference>
<protein>
    <submittedName>
        <fullName evidence="5">Bacterial regulatory s, gntR family protein</fullName>
    </submittedName>
</protein>
<gene>
    <name evidence="5" type="ORF">U732_677</name>
</gene>
<organism evidence="5 6">
    <name type="scientific">Clostridium argentinense CDC 2741</name>
    <dbReference type="NCBI Taxonomy" id="1418104"/>
    <lineage>
        <taxon>Bacteria</taxon>
        <taxon>Bacillati</taxon>
        <taxon>Bacillota</taxon>
        <taxon>Clostridia</taxon>
        <taxon>Eubacteriales</taxon>
        <taxon>Clostridiaceae</taxon>
        <taxon>Clostridium</taxon>
    </lineage>
</organism>
<keyword evidence="1" id="KW-0805">Transcription regulation</keyword>
<dbReference type="CDD" id="cd07377">
    <property type="entry name" value="WHTH_GntR"/>
    <property type="match status" value="1"/>
</dbReference>
<dbReference type="GO" id="GO:0003700">
    <property type="term" value="F:DNA-binding transcription factor activity"/>
    <property type="evidence" value="ECO:0007669"/>
    <property type="project" value="InterPro"/>
</dbReference>
<dbReference type="Gene3D" id="1.10.10.10">
    <property type="entry name" value="Winged helix-like DNA-binding domain superfamily/Winged helix DNA-binding domain"/>
    <property type="match status" value="1"/>
</dbReference>
<name>A0A0C1UAN6_9CLOT</name>
<dbReference type="InterPro" id="IPR011711">
    <property type="entry name" value="GntR_C"/>
</dbReference>
<accession>A0A0C1UAN6</accession>
<dbReference type="OrthoDB" id="9781630at2"/>
<dbReference type="SMART" id="SM00895">
    <property type="entry name" value="FCD"/>
    <property type="match status" value="1"/>
</dbReference>
<dbReference type="Proteomes" id="UP000031366">
    <property type="component" value="Unassembled WGS sequence"/>
</dbReference>
<evidence type="ECO:0000256" key="3">
    <source>
        <dbReference type="ARBA" id="ARBA00023163"/>
    </source>
</evidence>
<dbReference type="InterPro" id="IPR008920">
    <property type="entry name" value="TF_FadR/GntR_C"/>
</dbReference>
<sequence>MEEFLDKIDGKDERPIREIVLDNLRKAIFNNKLKPGDRLVETTIAEAMGISRTPVREALRQLELEGLATNVPRKGTVVNGISMEDALEMYDIREVLEGLAARLTCNNISRKNINTLKEIISNMEECIGIHRREELFEMNNQWNDMLMVQSQNKILTQDMKELHDHLRRFRLLTLYDEELQKEAVEEYKTIIKAIEVGDDKKAEEYAREHVRRAKKRFIKVFNKKSNEMVCVTNNAENNI</sequence>
<dbReference type="PROSITE" id="PS50949">
    <property type="entry name" value="HTH_GNTR"/>
    <property type="match status" value="1"/>
</dbReference>
<proteinExistence type="predicted"/>
<dbReference type="SUPFAM" id="SSF46785">
    <property type="entry name" value="Winged helix' DNA-binding domain"/>
    <property type="match status" value="1"/>
</dbReference>
<dbReference type="InterPro" id="IPR036388">
    <property type="entry name" value="WH-like_DNA-bd_sf"/>
</dbReference>
<dbReference type="SUPFAM" id="SSF48008">
    <property type="entry name" value="GntR ligand-binding domain-like"/>
    <property type="match status" value="1"/>
</dbReference>
<dbReference type="Pfam" id="PF00392">
    <property type="entry name" value="GntR"/>
    <property type="match status" value="1"/>
</dbReference>
<feature type="domain" description="HTH gntR-type" evidence="4">
    <location>
        <begin position="14"/>
        <end position="81"/>
    </location>
</feature>
<dbReference type="GO" id="GO:0003677">
    <property type="term" value="F:DNA binding"/>
    <property type="evidence" value="ECO:0007669"/>
    <property type="project" value="UniProtKB-KW"/>
</dbReference>
<dbReference type="PRINTS" id="PR00035">
    <property type="entry name" value="HTHGNTR"/>
</dbReference>
<dbReference type="RefSeq" id="WP_069187825.1">
    <property type="nucleotide sequence ID" value="NZ_AYSO01000020.1"/>
</dbReference>
<dbReference type="InterPro" id="IPR000524">
    <property type="entry name" value="Tscrpt_reg_HTH_GntR"/>
</dbReference>
<reference evidence="5 6" key="1">
    <citation type="journal article" date="2015" name="Infect. Genet. Evol.">
        <title>Genomic sequences of six botulinum neurotoxin-producing strains representing three clostridial species illustrate the mobility and diversity of botulinum neurotoxin genes.</title>
        <authorList>
            <person name="Smith T.J."/>
            <person name="Hill K.K."/>
            <person name="Xie G."/>
            <person name="Foley B.T."/>
            <person name="Williamson C.H."/>
            <person name="Foster J.T."/>
            <person name="Johnson S.L."/>
            <person name="Chertkov O."/>
            <person name="Teshima H."/>
            <person name="Gibbons H.S."/>
            <person name="Johnsky L.A."/>
            <person name="Karavis M.A."/>
            <person name="Smith L.A."/>
        </authorList>
    </citation>
    <scope>NUCLEOTIDE SEQUENCE [LARGE SCALE GENOMIC DNA]</scope>
    <source>
        <strain evidence="5 6">CDC 2741</strain>
    </source>
</reference>
<evidence type="ECO:0000256" key="1">
    <source>
        <dbReference type="ARBA" id="ARBA00023015"/>
    </source>
</evidence>
<evidence type="ECO:0000256" key="2">
    <source>
        <dbReference type="ARBA" id="ARBA00023125"/>
    </source>
</evidence>
<dbReference type="Pfam" id="PF07729">
    <property type="entry name" value="FCD"/>
    <property type="match status" value="1"/>
</dbReference>
<dbReference type="Gene3D" id="1.20.120.530">
    <property type="entry name" value="GntR ligand-binding domain-like"/>
    <property type="match status" value="1"/>
</dbReference>
<dbReference type="PANTHER" id="PTHR43537:SF24">
    <property type="entry name" value="GLUCONATE OPERON TRANSCRIPTIONAL REPRESSOR"/>
    <property type="match status" value="1"/>
</dbReference>
<comment type="caution">
    <text evidence="5">The sequence shown here is derived from an EMBL/GenBank/DDBJ whole genome shotgun (WGS) entry which is preliminary data.</text>
</comment>
<dbReference type="STRING" id="29341.RSJ17_06185"/>
<dbReference type="SMART" id="SM00345">
    <property type="entry name" value="HTH_GNTR"/>
    <property type="match status" value="1"/>
</dbReference>
<evidence type="ECO:0000313" key="5">
    <source>
        <dbReference type="EMBL" id="KIE44630.1"/>
    </source>
</evidence>